<organism evidence="1 2">
    <name type="scientific">Fusarium falciforme</name>
    <dbReference type="NCBI Taxonomy" id="195108"/>
    <lineage>
        <taxon>Eukaryota</taxon>
        <taxon>Fungi</taxon>
        <taxon>Dikarya</taxon>
        <taxon>Ascomycota</taxon>
        <taxon>Pezizomycotina</taxon>
        <taxon>Sordariomycetes</taxon>
        <taxon>Hypocreomycetidae</taxon>
        <taxon>Hypocreales</taxon>
        <taxon>Nectriaceae</taxon>
        <taxon>Fusarium</taxon>
        <taxon>Fusarium solani species complex</taxon>
    </lineage>
</organism>
<dbReference type="EMBL" id="JAOQAV010000001">
    <property type="protein sequence ID" value="KAJ4198271.1"/>
    <property type="molecule type" value="Genomic_DNA"/>
</dbReference>
<proteinExistence type="predicted"/>
<sequence>MASTGLGRRLSTLAGSRLYREENGTTFARRSSTARWPRWLFPEKQHQQGAKQQAYRALMQSPAAGAADILDPVLSNPSRLVPSIPCAPFEMLFQLLITVHL</sequence>
<reference evidence="1" key="1">
    <citation type="submission" date="2022-09" db="EMBL/GenBank/DDBJ databases">
        <title>Fusarium specimens isolated from Avocado Roots.</title>
        <authorList>
            <person name="Stajich J."/>
            <person name="Roper C."/>
            <person name="Heimlech-Rivalta G."/>
        </authorList>
    </citation>
    <scope>NUCLEOTIDE SEQUENCE</scope>
    <source>
        <strain evidence="1">A02</strain>
    </source>
</reference>
<evidence type="ECO:0000313" key="1">
    <source>
        <dbReference type="EMBL" id="KAJ4198271.1"/>
    </source>
</evidence>
<name>A0A9W8V5Y6_9HYPO</name>
<gene>
    <name evidence="1" type="ORF">NW755_000956</name>
</gene>
<dbReference type="Proteomes" id="UP001152087">
    <property type="component" value="Unassembled WGS sequence"/>
</dbReference>
<evidence type="ECO:0000313" key="2">
    <source>
        <dbReference type="Proteomes" id="UP001152087"/>
    </source>
</evidence>
<protein>
    <submittedName>
        <fullName evidence="1">Uncharacterized protein</fullName>
    </submittedName>
</protein>
<dbReference type="AlphaFoldDB" id="A0A9W8V5Y6"/>
<keyword evidence="2" id="KW-1185">Reference proteome</keyword>
<accession>A0A9W8V5Y6</accession>
<comment type="caution">
    <text evidence="1">The sequence shown here is derived from an EMBL/GenBank/DDBJ whole genome shotgun (WGS) entry which is preliminary data.</text>
</comment>